<dbReference type="Proteomes" id="UP001474421">
    <property type="component" value="Unassembled WGS sequence"/>
</dbReference>
<evidence type="ECO:0000256" key="2">
    <source>
        <dbReference type="ARBA" id="ARBA00012806"/>
    </source>
</evidence>
<keyword evidence="4" id="KW-0472">Membrane</keyword>
<dbReference type="AlphaFoldDB" id="A0AAW1ASR1"/>
<evidence type="ECO:0000256" key="3">
    <source>
        <dbReference type="ARBA" id="ARBA00023180"/>
    </source>
</evidence>
<dbReference type="PRINTS" id="PR00368">
    <property type="entry name" value="FADPNR"/>
</dbReference>
<dbReference type="Gene3D" id="3.50.50.60">
    <property type="entry name" value="FAD/NAD(P)-binding domain"/>
    <property type="match status" value="1"/>
</dbReference>
<name>A0AAW1ASR1_CROAD</name>
<dbReference type="GO" id="GO:0001716">
    <property type="term" value="F:L-amino-acid oxidase activity"/>
    <property type="evidence" value="ECO:0007669"/>
    <property type="project" value="UniProtKB-EC"/>
</dbReference>
<organism evidence="5 6">
    <name type="scientific">Crotalus adamanteus</name>
    <name type="common">Eastern diamondback rattlesnake</name>
    <dbReference type="NCBI Taxonomy" id="8729"/>
    <lineage>
        <taxon>Eukaryota</taxon>
        <taxon>Metazoa</taxon>
        <taxon>Chordata</taxon>
        <taxon>Craniata</taxon>
        <taxon>Vertebrata</taxon>
        <taxon>Euteleostomi</taxon>
        <taxon>Lepidosauria</taxon>
        <taxon>Squamata</taxon>
        <taxon>Bifurcata</taxon>
        <taxon>Unidentata</taxon>
        <taxon>Episquamata</taxon>
        <taxon>Toxicofera</taxon>
        <taxon>Serpentes</taxon>
        <taxon>Colubroidea</taxon>
        <taxon>Viperidae</taxon>
        <taxon>Crotalinae</taxon>
        <taxon>Crotalus</taxon>
    </lineage>
</organism>
<evidence type="ECO:0000256" key="1">
    <source>
        <dbReference type="ARBA" id="ARBA00005465"/>
    </source>
</evidence>
<dbReference type="SUPFAM" id="SSF51905">
    <property type="entry name" value="FAD/NAD(P)-binding domain"/>
    <property type="match status" value="1"/>
</dbReference>
<dbReference type="EC" id="1.4.3.2" evidence="2"/>
<accession>A0AAW1ASR1</accession>
<feature type="transmembrane region" description="Helical" evidence="4">
    <location>
        <begin position="23"/>
        <end position="43"/>
    </location>
</feature>
<keyword evidence="4" id="KW-1133">Transmembrane helix</keyword>
<sequence>MEGDVPETSEALSGSSRLELEHLSAEVGLSTLLALALFVAVKLSVDALRRSRAKVSVLVVGAGPVGLTAALVAVRSAKVLKLTLLDARPRAALLCRPQQIALDPSSIRFLLGLGVDFDSLEGCWDNKGHFFTKVGVFQEHLLSVLEQHTRQLALRILLGTKFSDEFLKNNLASDWPKIIVLADGTCGESSGILGINQEYMVESCNAYGANAVIGRSDQWQVPTPEIRAHNLYFDLSAYGMDKLTTKTEFPKTAFHLKIYGTFRNRCLALACPASDSKIIRFLHHTLNSTIMKSIFQQSFNAYKMDIEPRIGEPMLHCIRCSHRLFEIMLSHRRVTTALLADDNIVVTVEGEAARMLNFDTGCGVNLGLRGLESMEELIYKVATAVDQQDIFEALAAKIQHSKQVVEDFKQNGLSATLFE</sequence>
<reference evidence="5 6" key="1">
    <citation type="journal article" date="2024" name="Proc. Natl. Acad. Sci. U.S.A.">
        <title>The genetic regulatory architecture and epigenomic basis for age-related changes in rattlesnake venom.</title>
        <authorList>
            <person name="Hogan M.P."/>
            <person name="Holding M.L."/>
            <person name="Nystrom G.S."/>
            <person name="Colston T.J."/>
            <person name="Bartlett D.A."/>
            <person name="Mason A.J."/>
            <person name="Ellsworth S.A."/>
            <person name="Rautsaw R.M."/>
            <person name="Lawrence K.C."/>
            <person name="Strickland J.L."/>
            <person name="He B."/>
            <person name="Fraser P."/>
            <person name="Margres M.J."/>
            <person name="Gilbert D.M."/>
            <person name="Gibbs H.L."/>
            <person name="Parkinson C.L."/>
            <person name="Rokyta D.R."/>
        </authorList>
    </citation>
    <scope>NUCLEOTIDE SEQUENCE [LARGE SCALE GENOMIC DNA]</scope>
    <source>
        <strain evidence="5">DRR0105</strain>
    </source>
</reference>
<dbReference type="InterPro" id="IPR036188">
    <property type="entry name" value="FAD/NAD-bd_sf"/>
</dbReference>
<gene>
    <name evidence="5" type="ORF">NXF25_016907</name>
</gene>
<keyword evidence="3" id="KW-0325">Glycoprotein</keyword>
<dbReference type="EMBL" id="JAOTOJ010000015">
    <property type="protein sequence ID" value="KAK9392818.1"/>
    <property type="molecule type" value="Genomic_DNA"/>
</dbReference>
<dbReference type="PRINTS" id="PR00469">
    <property type="entry name" value="PNDRDTASEII"/>
</dbReference>
<proteinExistence type="inferred from homology"/>
<comment type="caution">
    <text evidence="5">The sequence shown here is derived from an EMBL/GenBank/DDBJ whole genome shotgun (WGS) entry which is preliminary data.</text>
</comment>
<feature type="transmembrane region" description="Helical" evidence="4">
    <location>
        <begin position="55"/>
        <end position="74"/>
    </location>
</feature>
<evidence type="ECO:0000256" key="4">
    <source>
        <dbReference type="SAM" id="Phobius"/>
    </source>
</evidence>
<keyword evidence="6" id="KW-1185">Reference proteome</keyword>
<keyword evidence="4" id="KW-0812">Transmembrane</keyword>
<protein>
    <recommendedName>
        <fullName evidence="2">L-amino-acid oxidase</fullName>
        <ecNumber evidence="2">1.4.3.2</ecNumber>
    </recommendedName>
</protein>
<evidence type="ECO:0000313" key="5">
    <source>
        <dbReference type="EMBL" id="KAK9392818.1"/>
    </source>
</evidence>
<evidence type="ECO:0000313" key="6">
    <source>
        <dbReference type="Proteomes" id="UP001474421"/>
    </source>
</evidence>
<comment type="similarity">
    <text evidence="1">Belongs to the flavin monoamine oxidase family. FIG1 subfamily.</text>
</comment>